<dbReference type="PANTHER" id="PTHR48228:SF6">
    <property type="entry name" value="L-CARNITINE COA-TRANSFERASE"/>
    <property type="match status" value="1"/>
</dbReference>
<comment type="caution">
    <text evidence="2">The sequence shown here is derived from an EMBL/GenBank/DDBJ whole genome shotgun (WGS) entry which is preliminary data.</text>
</comment>
<name>A0AAQ1R1B6_9PSED</name>
<dbReference type="AlphaFoldDB" id="A0AAQ1R1B6"/>
<dbReference type="Gene3D" id="3.40.50.10540">
    <property type="entry name" value="Crotonobetainyl-coa:carnitine coa-transferase, domain 1"/>
    <property type="match status" value="1"/>
</dbReference>
<organism evidence="2 3">
    <name type="scientific">Pseudomonas citronellolis</name>
    <dbReference type="NCBI Taxonomy" id="53408"/>
    <lineage>
        <taxon>Bacteria</taxon>
        <taxon>Pseudomonadati</taxon>
        <taxon>Pseudomonadota</taxon>
        <taxon>Gammaproteobacteria</taxon>
        <taxon>Pseudomonadales</taxon>
        <taxon>Pseudomonadaceae</taxon>
        <taxon>Pseudomonas</taxon>
    </lineage>
</organism>
<keyword evidence="3" id="KW-1185">Reference proteome</keyword>
<dbReference type="InterPro" id="IPR023606">
    <property type="entry name" value="CoA-Trfase_III_dom_1_sf"/>
</dbReference>
<sequence>MAKVLENIRVLDFGRFIAGPFCGALLADLGADVIRIDRLGGSEDRFVMPVTEQGDGAVFLQSNRNKRSITLELASEEGRRIVRRLVESADIVIANMPGATLVNLGLDYETLKAIKPDIILVAPSAFGDSELLRDKIGFDGVGQAMSGGVYLSGFPGQPIKSMVPVVDYATAISCALGAVAALYERNKSGQGQKVEASLLQTALNFSSGYLIEEQLLKLERQATANRSQSYGPSDIFETRDGWIIVQVIGPAMFKRWTRIVGCPELLDDPRFADDELRGRNGEELSERMAQWCAQRTREQALQELGQAKIPAGPVYSPAQVNADQAIADSGAYVWLEHPHLDSGAPYIAPPVNLSRTPLQIQKHAPLVGEHTLEVLQEYGFDPAQIKEWQLKKVI</sequence>
<dbReference type="Proteomes" id="UP000183385">
    <property type="component" value="Unassembled WGS sequence"/>
</dbReference>
<dbReference type="EMBL" id="FOLS01000047">
    <property type="protein sequence ID" value="SFD92752.1"/>
    <property type="molecule type" value="Genomic_DNA"/>
</dbReference>
<keyword evidence="1" id="KW-0808">Transferase</keyword>
<proteinExistence type="predicted"/>
<dbReference type="Gene3D" id="3.30.1540.10">
    <property type="entry name" value="formyl-coa transferase, domain 3"/>
    <property type="match status" value="1"/>
</dbReference>
<dbReference type="SUPFAM" id="SSF89796">
    <property type="entry name" value="CoA-transferase family III (CaiB/BaiF)"/>
    <property type="match status" value="1"/>
</dbReference>
<dbReference type="InterPro" id="IPR003673">
    <property type="entry name" value="CoA-Trfase_fam_III"/>
</dbReference>
<evidence type="ECO:0000313" key="3">
    <source>
        <dbReference type="Proteomes" id="UP000183385"/>
    </source>
</evidence>
<gene>
    <name evidence="2" type="ORF">SAMN05216577_14720</name>
</gene>
<dbReference type="PANTHER" id="PTHR48228">
    <property type="entry name" value="SUCCINYL-COA--D-CITRAMALATE COA-TRANSFERASE"/>
    <property type="match status" value="1"/>
</dbReference>
<dbReference type="RefSeq" id="WP_074985848.1">
    <property type="nucleotide sequence ID" value="NZ_FOLS01000047.1"/>
</dbReference>
<dbReference type="InterPro" id="IPR050509">
    <property type="entry name" value="CoA-transferase_III"/>
</dbReference>
<reference evidence="2 3" key="1">
    <citation type="submission" date="2016-10" db="EMBL/GenBank/DDBJ databases">
        <authorList>
            <person name="Varghese N."/>
            <person name="Submissions S."/>
        </authorList>
    </citation>
    <scope>NUCLEOTIDE SEQUENCE [LARGE SCALE GENOMIC DNA]</scope>
    <source>
        <strain evidence="2 3">LMG 18378</strain>
    </source>
</reference>
<accession>A0AAQ1R1B6</accession>
<dbReference type="Pfam" id="PF02515">
    <property type="entry name" value="CoA_transf_3"/>
    <property type="match status" value="1"/>
</dbReference>
<dbReference type="InterPro" id="IPR044855">
    <property type="entry name" value="CoA-Trfase_III_dom3_sf"/>
</dbReference>
<evidence type="ECO:0000313" key="2">
    <source>
        <dbReference type="EMBL" id="SFD92752.1"/>
    </source>
</evidence>
<evidence type="ECO:0000256" key="1">
    <source>
        <dbReference type="ARBA" id="ARBA00022679"/>
    </source>
</evidence>
<protein>
    <submittedName>
        <fullName evidence="2">Crotonobetainyl-CoA:carnitine CoA-transferase CaiB</fullName>
    </submittedName>
</protein>
<dbReference type="GO" id="GO:0016740">
    <property type="term" value="F:transferase activity"/>
    <property type="evidence" value="ECO:0007669"/>
    <property type="project" value="UniProtKB-KW"/>
</dbReference>